<evidence type="ECO:0000313" key="6">
    <source>
        <dbReference type="Proteomes" id="UP001054889"/>
    </source>
</evidence>
<keyword evidence="3" id="KW-0630">Potassium</keyword>
<accession>A0AAV5CAH6</accession>
<dbReference type="AlphaFoldDB" id="A0AAV5CAH6"/>
<evidence type="ECO:0000256" key="3">
    <source>
        <dbReference type="ARBA" id="ARBA00022958"/>
    </source>
</evidence>
<dbReference type="PANTHER" id="PTHR32468">
    <property type="entry name" value="CATION/H + ANTIPORTER"/>
    <property type="match status" value="1"/>
</dbReference>
<reference evidence="5" key="2">
    <citation type="submission" date="2021-12" db="EMBL/GenBank/DDBJ databases">
        <title>Resequencing data analysis of finger millet.</title>
        <authorList>
            <person name="Hatakeyama M."/>
            <person name="Aluri S."/>
            <person name="Balachadran M.T."/>
            <person name="Sivarajan S.R."/>
            <person name="Poveda L."/>
            <person name="Shimizu-Inatsugi R."/>
            <person name="Schlapbach R."/>
            <person name="Sreeman S.M."/>
            <person name="Shimizu K.K."/>
        </authorList>
    </citation>
    <scope>NUCLEOTIDE SEQUENCE</scope>
</reference>
<dbReference type="EMBL" id="BQKI01000005">
    <property type="protein sequence ID" value="GJM95130.1"/>
    <property type="molecule type" value="Genomic_DNA"/>
</dbReference>
<keyword evidence="4" id="KW-0406">Ion transport</keyword>
<dbReference type="PANTHER" id="PTHR32468:SF100">
    <property type="entry name" value="OS12G0616500 PROTEIN"/>
    <property type="match status" value="1"/>
</dbReference>
<sequence length="155" mass="17106">MPATSPVAVGTDENTVKSPRKRNVHMDACSTVDAKKKIVYDTICATAGSCWARSALGRNRKYLDAAFPPESMTVLDTVAKLSLLIFLFLVGLELDLSSIRPVHGAEDPGHLPLRHPAPLRRRHRRHLLRVPRRRAARAPFLVYMGMALSVTANDA</sequence>
<dbReference type="GO" id="GO:0012505">
    <property type="term" value="C:endomembrane system"/>
    <property type="evidence" value="ECO:0007669"/>
    <property type="project" value="TreeGrafter"/>
</dbReference>
<reference evidence="5" key="1">
    <citation type="journal article" date="2018" name="DNA Res.">
        <title>Multiple hybrid de novo genome assembly of finger millet, an orphan allotetraploid crop.</title>
        <authorList>
            <person name="Hatakeyama M."/>
            <person name="Aluri S."/>
            <person name="Balachadran M.T."/>
            <person name="Sivarajan S.R."/>
            <person name="Patrignani A."/>
            <person name="Gruter S."/>
            <person name="Poveda L."/>
            <person name="Shimizu-Inatsugi R."/>
            <person name="Baeten J."/>
            <person name="Francoijs K.J."/>
            <person name="Nataraja K.N."/>
            <person name="Reddy Y.A.N."/>
            <person name="Phadnis S."/>
            <person name="Ravikumar R.L."/>
            <person name="Schlapbach R."/>
            <person name="Sreeman S.M."/>
            <person name="Shimizu K.K."/>
        </authorList>
    </citation>
    <scope>NUCLEOTIDE SEQUENCE</scope>
</reference>
<keyword evidence="2" id="KW-0633">Potassium transport</keyword>
<dbReference type="GO" id="GO:0006813">
    <property type="term" value="P:potassium ion transport"/>
    <property type="evidence" value="ECO:0007669"/>
    <property type="project" value="UniProtKB-KW"/>
</dbReference>
<keyword evidence="6" id="KW-1185">Reference proteome</keyword>
<evidence type="ECO:0000256" key="1">
    <source>
        <dbReference type="ARBA" id="ARBA00022448"/>
    </source>
</evidence>
<protein>
    <submittedName>
        <fullName evidence="5">Uncharacterized protein</fullName>
    </submittedName>
</protein>
<evidence type="ECO:0000256" key="2">
    <source>
        <dbReference type="ARBA" id="ARBA00022538"/>
    </source>
</evidence>
<evidence type="ECO:0000256" key="4">
    <source>
        <dbReference type="ARBA" id="ARBA00023065"/>
    </source>
</evidence>
<dbReference type="InterPro" id="IPR050794">
    <property type="entry name" value="CPA2_transporter"/>
</dbReference>
<evidence type="ECO:0000313" key="5">
    <source>
        <dbReference type="EMBL" id="GJM95130.1"/>
    </source>
</evidence>
<keyword evidence="1" id="KW-0813">Transport</keyword>
<dbReference type="GO" id="GO:0006885">
    <property type="term" value="P:regulation of pH"/>
    <property type="evidence" value="ECO:0007669"/>
    <property type="project" value="TreeGrafter"/>
</dbReference>
<comment type="caution">
    <text evidence="5">The sequence shown here is derived from an EMBL/GenBank/DDBJ whole genome shotgun (WGS) entry which is preliminary data.</text>
</comment>
<name>A0AAV5CAH6_ELECO</name>
<organism evidence="5 6">
    <name type="scientific">Eleusine coracana subsp. coracana</name>
    <dbReference type="NCBI Taxonomy" id="191504"/>
    <lineage>
        <taxon>Eukaryota</taxon>
        <taxon>Viridiplantae</taxon>
        <taxon>Streptophyta</taxon>
        <taxon>Embryophyta</taxon>
        <taxon>Tracheophyta</taxon>
        <taxon>Spermatophyta</taxon>
        <taxon>Magnoliopsida</taxon>
        <taxon>Liliopsida</taxon>
        <taxon>Poales</taxon>
        <taxon>Poaceae</taxon>
        <taxon>PACMAD clade</taxon>
        <taxon>Chloridoideae</taxon>
        <taxon>Cynodonteae</taxon>
        <taxon>Eleusininae</taxon>
        <taxon>Eleusine</taxon>
    </lineage>
</organism>
<dbReference type="GO" id="GO:0098662">
    <property type="term" value="P:inorganic cation transmembrane transport"/>
    <property type="evidence" value="ECO:0007669"/>
    <property type="project" value="TreeGrafter"/>
</dbReference>
<proteinExistence type="predicted"/>
<gene>
    <name evidence="5" type="primary">ga11835</name>
    <name evidence="5" type="ORF">PR202_ga11835</name>
</gene>
<dbReference type="Proteomes" id="UP001054889">
    <property type="component" value="Unassembled WGS sequence"/>
</dbReference>